<feature type="domain" description="C3H1-type" evidence="6">
    <location>
        <begin position="140"/>
        <end position="167"/>
    </location>
</feature>
<feature type="region of interest" description="Disordered" evidence="5">
    <location>
        <begin position="232"/>
        <end position="255"/>
    </location>
</feature>
<accession>U4LBD2</accession>
<dbReference type="InterPro" id="IPR000571">
    <property type="entry name" value="Znf_CCCH"/>
</dbReference>
<feature type="zinc finger region" description="C3H1-type" evidence="4">
    <location>
        <begin position="140"/>
        <end position="167"/>
    </location>
</feature>
<dbReference type="InterPro" id="IPR036855">
    <property type="entry name" value="Znf_CCCH_sf"/>
</dbReference>
<dbReference type="InterPro" id="IPR041367">
    <property type="entry name" value="Znf-CCCH_4"/>
</dbReference>
<feature type="compositionally biased region" description="Acidic residues" evidence="5">
    <location>
        <begin position="584"/>
        <end position="597"/>
    </location>
</feature>
<proteinExistence type="predicted"/>
<dbReference type="OrthoDB" id="411372at2759"/>
<feature type="compositionally biased region" description="Polar residues" evidence="5">
    <location>
        <begin position="232"/>
        <end position="248"/>
    </location>
</feature>
<dbReference type="AlphaFoldDB" id="U4LBD2"/>
<dbReference type="EMBL" id="HF936418">
    <property type="protein sequence ID" value="CCX16507.1"/>
    <property type="molecule type" value="Genomic_DNA"/>
</dbReference>
<dbReference type="GO" id="GO:0008270">
    <property type="term" value="F:zinc ion binding"/>
    <property type="evidence" value="ECO:0007669"/>
    <property type="project" value="UniProtKB-KW"/>
</dbReference>
<evidence type="ECO:0000256" key="3">
    <source>
        <dbReference type="ARBA" id="ARBA00022833"/>
    </source>
</evidence>
<evidence type="ECO:0000256" key="2">
    <source>
        <dbReference type="ARBA" id="ARBA00022771"/>
    </source>
</evidence>
<evidence type="ECO:0000256" key="5">
    <source>
        <dbReference type="SAM" id="MobiDB-lite"/>
    </source>
</evidence>
<evidence type="ECO:0000259" key="6">
    <source>
        <dbReference type="PROSITE" id="PS50103"/>
    </source>
</evidence>
<feature type="region of interest" description="Disordered" evidence="5">
    <location>
        <begin position="434"/>
        <end position="515"/>
    </location>
</feature>
<evidence type="ECO:0000256" key="4">
    <source>
        <dbReference type="PROSITE-ProRule" id="PRU00723"/>
    </source>
</evidence>
<gene>
    <name evidence="7" type="ORF">PCON_03150</name>
</gene>
<dbReference type="SMART" id="SM00356">
    <property type="entry name" value="ZnF_C3H1"/>
    <property type="match status" value="2"/>
</dbReference>
<dbReference type="Gene3D" id="4.10.1000.10">
    <property type="entry name" value="Zinc finger, CCCH-type"/>
    <property type="match status" value="1"/>
</dbReference>
<dbReference type="SUPFAM" id="SSF90229">
    <property type="entry name" value="CCCH zinc finger"/>
    <property type="match status" value="1"/>
</dbReference>
<keyword evidence="3 4" id="KW-0862">Zinc</keyword>
<feature type="region of interest" description="Disordered" evidence="5">
    <location>
        <begin position="1"/>
        <end position="138"/>
    </location>
</feature>
<feature type="compositionally biased region" description="Low complexity" evidence="5">
    <location>
        <begin position="464"/>
        <end position="479"/>
    </location>
</feature>
<keyword evidence="2 4" id="KW-0863">Zinc-finger</keyword>
<feature type="compositionally biased region" description="Polar residues" evidence="5">
    <location>
        <begin position="499"/>
        <end position="515"/>
    </location>
</feature>
<feature type="compositionally biased region" description="Pro residues" evidence="5">
    <location>
        <begin position="115"/>
        <end position="135"/>
    </location>
</feature>
<organism evidence="7 8">
    <name type="scientific">Pyronema omphalodes (strain CBS 100304)</name>
    <name type="common">Pyronema confluens</name>
    <dbReference type="NCBI Taxonomy" id="1076935"/>
    <lineage>
        <taxon>Eukaryota</taxon>
        <taxon>Fungi</taxon>
        <taxon>Dikarya</taxon>
        <taxon>Ascomycota</taxon>
        <taxon>Pezizomycotina</taxon>
        <taxon>Pezizomycetes</taxon>
        <taxon>Pezizales</taxon>
        <taxon>Pyronemataceae</taxon>
        <taxon>Pyronema</taxon>
    </lineage>
</organism>
<evidence type="ECO:0000256" key="1">
    <source>
        <dbReference type="ARBA" id="ARBA00022723"/>
    </source>
</evidence>
<evidence type="ECO:0000313" key="8">
    <source>
        <dbReference type="Proteomes" id="UP000018144"/>
    </source>
</evidence>
<dbReference type="eggNOG" id="KOG1039">
    <property type="taxonomic scope" value="Eukaryota"/>
</dbReference>
<feature type="compositionally biased region" description="Basic and acidic residues" evidence="5">
    <location>
        <begin position="442"/>
        <end position="455"/>
    </location>
</feature>
<protein>
    <submittedName>
        <fullName evidence="7">Similar to Protein cps3 acc. no. P41000</fullName>
    </submittedName>
</protein>
<feature type="region of interest" description="Disordered" evidence="5">
    <location>
        <begin position="269"/>
        <end position="300"/>
    </location>
</feature>
<feature type="zinc finger region" description="C3H1-type" evidence="4">
    <location>
        <begin position="169"/>
        <end position="196"/>
    </location>
</feature>
<keyword evidence="1 4" id="KW-0479">Metal-binding</keyword>
<feature type="compositionally biased region" description="Pro residues" evidence="5">
    <location>
        <begin position="8"/>
        <end position="24"/>
    </location>
</feature>
<dbReference type="Pfam" id="PF00642">
    <property type="entry name" value="zf-CCCH"/>
    <property type="match status" value="1"/>
</dbReference>
<evidence type="ECO:0000313" key="7">
    <source>
        <dbReference type="EMBL" id="CCX16507.1"/>
    </source>
</evidence>
<name>U4LBD2_PYROM</name>
<dbReference type="Proteomes" id="UP000018144">
    <property type="component" value="Unassembled WGS sequence"/>
</dbReference>
<reference evidence="7 8" key="1">
    <citation type="journal article" date="2013" name="PLoS Genet.">
        <title>The genome and development-dependent transcriptomes of Pyronema confluens: a window into fungal evolution.</title>
        <authorList>
            <person name="Traeger S."/>
            <person name="Altegoer F."/>
            <person name="Freitag M."/>
            <person name="Gabaldon T."/>
            <person name="Kempken F."/>
            <person name="Kumar A."/>
            <person name="Marcet-Houben M."/>
            <person name="Poggeler S."/>
            <person name="Stajich J.E."/>
            <person name="Nowrousian M."/>
        </authorList>
    </citation>
    <scope>NUCLEOTIDE SEQUENCE [LARGE SCALE GENOMIC DNA]</scope>
    <source>
        <strain evidence="8">CBS 100304</strain>
        <tissue evidence="7">Vegetative mycelium</tissue>
    </source>
</reference>
<feature type="compositionally biased region" description="Low complexity" evidence="5">
    <location>
        <begin position="76"/>
        <end position="87"/>
    </location>
</feature>
<dbReference type="OMA" id="YDMIPTI"/>
<feature type="region of interest" description="Disordered" evidence="5">
    <location>
        <begin position="548"/>
        <end position="628"/>
    </location>
</feature>
<sequence>MDTTALHHPPPFINPLMSPPPPSTQSPEPVMLAAAPTPDTLDNGPASSNSTTAANHNTTRPGPTPHHQQHHHQHSRSTSARRSQTAPQSQLPTALNGSITSNPMPSPVPTKQAAPQPPGIPVGPGAPPFDAPRSPPGSKNLNHVPCKFFRQGACQAGKACPFSHSTDPAGEAAPCKYFSKGNCKFGAKCALAHILPDGRRVNRPSLHGNSHLQFHRMDPSYTNHRSALHNMMQANSSNGGHHTPNHSLGGQEEFPALPSQNLTQLEQTPLSSSLPDAAQFGSPRLSEAMPSASLGTSQRTLGPLDATLPASLDRWDYSYFAKYGPFASSVPNTFGVESPPPSLPSSIRENTVSALRRSAFGEEDDSGLSRSAQLRENSFGERILHSSVAARRSKVYSSSYGGPQTLLGYQSKTRAQDLDEDTFAFEEDLLPESLNDLLTPAERNRRMSRTEEEYGNRPTFDSFGSPPIGSPGSWGPIISRTKREEDHSFSGLGHVGSPLRNSYLHSETSPISRSLNRTASESMFFSGSPSRSSFGGGVSALTSGLARHSLNDEPSKSSTPNGRPIERATSSPRLGNGKVHPINEEPECQFDLEVEEDGPTKQTGGFAGLGSTPSRGVDVGERFLAGRS</sequence>
<feature type="domain" description="C3H1-type" evidence="6">
    <location>
        <begin position="169"/>
        <end position="196"/>
    </location>
</feature>
<dbReference type="Pfam" id="PF18044">
    <property type="entry name" value="zf-CCCH_4"/>
    <property type="match status" value="1"/>
</dbReference>
<keyword evidence="8" id="KW-1185">Reference proteome</keyword>
<feature type="compositionally biased region" description="Polar residues" evidence="5">
    <location>
        <begin position="88"/>
        <end position="103"/>
    </location>
</feature>
<dbReference type="STRING" id="1076935.U4LBD2"/>
<dbReference type="PROSITE" id="PS50103">
    <property type="entry name" value="ZF_C3H1"/>
    <property type="match status" value="2"/>
</dbReference>
<feature type="compositionally biased region" description="Low complexity" evidence="5">
    <location>
        <begin position="46"/>
        <end position="61"/>
    </location>
</feature>